<protein>
    <submittedName>
        <fullName evidence="1">N4-gp56 family major capsid protein</fullName>
    </submittedName>
</protein>
<dbReference type="EMBL" id="DYVE01000183">
    <property type="protein sequence ID" value="HJG28405.1"/>
    <property type="molecule type" value="Genomic_DNA"/>
</dbReference>
<reference evidence="1" key="2">
    <citation type="submission" date="2021-09" db="EMBL/GenBank/DDBJ databases">
        <authorList>
            <person name="Gilroy R."/>
        </authorList>
    </citation>
    <scope>NUCLEOTIDE SEQUENCE</scope>
    <source>
        <strain evidence="1">ChiBcec21-2208</strain>
    </source>
</reference>
<dbReference type="Proteomes" id="UP000782880">
    <property type="component" value="Unassembled WGS sequence"/>
</dbReference>
<comment type="caution">
    <text evidence="1">The sequence shown here is derived from an EMBL/GenBank/DDBJ whole genome shotgun (WGS) entry which is preliminary data.</text>
</comment>
<organism evidence="1 2">
    <name type="scientific">Subdoligranulum variabile</name>
    <dbReference type="NCBI Taxonomy" id="214851"/>
    <lineage>
        <taxon>Bacteria</taxon>
        <taxon>Bacillati</taxon>
        <taxon>Bacillota</taxon>
        <taxon>Clostridia</taxon>
        <taxon>Eubacteriales</taxon>
        <taxon>Oscillospiraceae</taxon>
        <taxon>Subdoligranulum</taxon>
    </lineage>
</organism>
<accession>A0A921LP23</accession>
<evidence type="ECO:0000313" key="2">
    <source>
        <dbReference type="Proteomes" id="UP000782880"/>
    </source>
</evidence>
<sequence>MADLNTKLSDLIDPEVMGDMVSARIPKKLRVAPFAKIDDTLAGVPGDTITVPAYTYIGDADDVEEGGEVAIEKMTTSTRKATIKKAMKGIGLTDEAVLSGYGNPVGEANTQLALAIASKIDNDCMDALQTASLVYDGSAAAISYNGIVDAVDLFEEEMGCSDKVLFIHPKQVTQLRKSQDFISADKYQPGVSLTGEIGMIAGCRLVPSKKVPLSDGVYICPIVKLEADPEVDDEIPALTIYRKRDVNIETERKPKTRTTEITADEFYVAVLSNEAKVVLAKFKEA</sequence>
<evidence type="ECO:0000313" key="1">
    <source>
        <dbReference type="EMBL" id="HJG28405.1"/>
    </source>
</evidence>
<gene>
    <name evidence="1" type="ORF">K8V20_07145</name>
</gene>
<dbReference type="NCBIfam" id="TIGR04387">
    <property type="entry name" value="capsid_maj_N4"/>
    <property type="match status" value="1"/>
</dbReference>
<reference evidence="1" key="1">
    <citation type="journal article" date="2021" name="PeerJ">
        <title>Extensive microbial diversity within the chicken gut microbiome revealed by metagenomics and culture.</title>
        <authorList>
            <person name="Gilroy R."/>
            <person name="Ravi A."/>
            <person name="Getino M."/>
            <person name="Pursley I."/>
            <person name="Horton D.L."/>
            <person name="Alikhan N.F."/>
            <person name="Baker D."/>
            <person name="Gharbi K."/>
            <person name="Hall N."/>
            <person name="Watson M."/>
            <person name="Adriaenssens E.M."/>
            <person name="Foster-Nyarko E."/>
            <person name="Jarju S."/>
            <person name="Secka A."/>
            <person name="Antonio M."/>
            <person name="Oren A."/>
            <person name="Chaudhuri R.R."/>
            <person name="La Ragione R."/>
            <person name="Hildebrand F."/>
            <person name="Pallen M.J."/>
        </authorList>
    </citation>
    <scope>NUCLEOTIDE SEQUENCE</scope>
    <source>
        <strain evidence="1">ChiBcec21-2208</strain>
    </source>
</reference>
<name>A0A921LP23_9FIRM</name>
<dbReference type="Pfam" id="PF25209">
    <property type="entry name" value="Phage_capsid_4"/>
    <property type="match status" value="1"/>
</dbReference>
<proteinExistence type="predicted"/>
<dbReference type="SUPFAM" id="SSF56563">
    <property type="entry name" value="Major capsid protein gp5"/>
    <property type="match status" value="1"/>
</dbReference>
<dbReference type="AlphaFoldDB" id="A0A921LP23"/>